<reference evidence="1 2" key="1">
    <citation type="submission" date="2013-11" db="EMBL/GenBank/DDBJ databases">
        <title>The Damaraland mole rat (Fukomys damarensis) genome and evolution of African mole rats.</title>
        <authorList>
            <person name="Gladyshev V.N."/>
            <person name="Fang X."/>
        </authorList>
    </citation>
    <scope>NUCLEOTIDE SEQUENCE [LARGE SCALE GENOMIC DNA]</scope>
    <source>
        <tissue evidence="1">Liver</tissue>
    </source>
</reference>
<keyword evidence="2" id="KW-1185">Reference proteome</keyword>
<accession>A0A091DQU8</accession>
<evidence type="ECO:0000313" key="1">
    <source>
        <dbReference type="EMBL" id="KFO25181.1"/>
    </source>
</evidence>
<gene>
    <name evidence="1" type="ORF">H920_13377</name>
</gene>
<dbReference type="EMBL" id="KN123387">
    <property type="protein sequence ID" value="KFO25181.1"/>
    <property type="molecule type" value="Genomic_DNA"/>
</dbReference>
<dbReference type="AlphaFoldDB" id="A0A091DQU8"/>
<protein>
    <submittedName>
        <fullName evidence="1">Voltage-dependent calcium channel subunit alpha-2/delta-3</fullName>
    </submittedName>
</protein>
<evidence type="ECO:0000313" key="2">
    <source>
        <dbReference type="Proteomes" id="UP000028990"/>
    </source>
</evidence>
<proteinExistence type="predicted"/>
<organism evidence="1 2">
    <name type="scientific">Fukomys damarensis</name>
    <name type="common">Damaraland mole rat</name>
    <name type="synonym">Cryptomys damarensis</name>
    <dbReference type="NCBI Taxonomy" id="885580"/>
    <lineage>
        <taxon>Eukaryota</taxon>
        <taxon>Metazoa</taxon>
        <taxon>Chordata</taxon>
        <taxon>Craniata</taxon>
        <taxon>Vertebrata</taxon>
        <taxon>Euteleostomi</taxon>
        <taxon>Mammalia</taxon>
        <taxon>Eutheria</taxon>
        <taxon>Euarchontoglires</taxon>
        <taxon>Glires</taxon>
        <taxon>Rodentia</taxon>
        <taxon>Hystricomorpha</taxon>
        <taxon>Bathyergidae</taxon>
        <taxon>Fukomys</taxon>
    </lineage>
</organism>
<dbReference type="Proteomes" id="UP000028990">
    <property type="component" value="Unassembled WGS sequence"/>
</dbReference>
<sequence>MRQHLAFILQRLHDGLCVQVPVNTLSQLLGTHRDSEGDLGIMGIVGLVGTKWAFTKDVEDREIEMWMWIASMRTCMRLLEDPITEDFCLINAVERAARAELPVVLTTHQEKYKEYEKDVAIEEIDGLQLVKKLAKNMEEMFHKKSEAVRMNLEASYSLFDTAVLPLAFMHSACAQGPASDLLMLGPTSLQLHVPEHSLYQVPGSFEWMGSGIICFEFVNISRQLFSIVDVEEVLRMSSPWLDEDVQEAPERRVAVGFGGVRPEGAVVYSSSESRMNLETPSPDARAGVGQLVLAPYQGETVTQMPG</sequence>
<name>A0A091DQU8_FUKDA</name>